<evidence type="ECO:0000313" key="3">
    <source>
        <dbReference type="Proteomes" id="UP001168877"/>
    </source>
</evidence>
<dbReference type="InterPro" id="IPR013103">
    <property type="entry name" value="RVT_2"/>
</dbReference>
<feature type="domain" description="Reverse transcriptase Ty1/copia-type" evidence="1">
    <location>
        <begin position="130"/>
        <end position="220"/>
    </location>
</feature>
<dbReference type="EMBL" id="JAUESC010000388">
    <property type="protein sequence ID" value="KAK0571398.1"/>
    <property type="molecule type" value="Genomic_DNA"/>
</dbReference>
<dbReference type="PANTHER" id="PTHR11439">
    <property type="entry name" value="GAG-POL-RELATED RETROTRANSPOSON"/>
    <property type="match status" value="1"/>
</dbReference>
<feature type="domain" description="Reverse transcriptase Ty1/copia-type" evidence="1">
    <location>
        <begin position="225"/>
        <end position="289"/>
    </location>
</feature>
<dbReference type="Pfam" id="PF07727">
    <property type="entry name" value="RVT_2"/>
    <property type="match status" value="2"/>
</dbReference>
<accession>A0AA39RD32</accession>
<evidence type="ECO:0000259" key="1">
    <source>
        <dbReference type="Pfam" id="PF07727"/>
    </source>
</evidence>
<keyword evidence="3" id="KW-1185">Reference proteome</keyword>
<evidence type="ECO:0000313" key="2">
    <source>
        <dbReference type="EMBL" id="KAK0571398.1"/>
    </source>
</evidence>
<dbReference type="AlphaFoldDB" id="A0AA39RD32"/>
<dbReference type="PANTHER" id="PTHR11439:SF486">
    <property type="entry name" value="RLK (RECEPTOR-LIKE KINASE) PROTEIN, PUTATIVE-RELATED"/>
    <property type="match status" value="1"/>
</dbReference>
<reference evidence="2" key="2">
    <citation type="submission" date="2023-06" db="EMBL/GenBank/DDBJ databases">
        <authorList>
            <person name="Swenson N.G."/>
            <person name="Wegrzyn J.L."/>
            <person name="Mcevoy S.L."/>
        </authorList>
    </citation>
    <scope>NUCLEOTIDE SEQUENCE</scope>
    <source>
        <strain evidence="2">NS2018</strain>
        <tissue evidence="2">Leaf</tissue>
    </source>
</reference>
<sequence>MMSNSKEKTSFETTLFSKEQIELLQKMISHQTTSSIPIPAENTIRMGSGVGNTSQTDISVNDDLDIPIALRKGVRSCTQHPISNFVSYDGLSSEYWAFATNLSNIEIPRGIHEALEKSEWRVAIQEEMNALKKNDGSVSRYKARLVAKGFTQTYGIDYQETFALVAKLNTVRVLLSLAANLDWPLHQLDVKNAFLNGDLEEEVYMEIPPGFETGSNVNKVGDYTEEMGCLKEVLAKEFEIKNLGSLKYFLGMEVARSKKGIVVSQRKYILDLLKETGMLGCKPADTPMESSYKISFKEDSPPVDTGRYQRLVGKLIYLSHTRPDIGFPVSVISQFMNKPNEEHLEAVYRILRYLKMNPGKGIFFRKGTSKDVEIYSDADWAGSITDRRSTTGYCTYVWGNLVTWRSKKQSVVARSSAEAEYRALAQSICEGLWLKRLLDELRISTRETMKVFCDNLAAISIAKNLVHHDRTKHVEIDRHFIKEKVEAGILSLIYTPTHLQVADVLMKALPRIKFEELTSKLGMIDIYSPA</sequence>
<dbReference type="InterPro" id="IPR043502">
    <property type="entry name" value="DNA/RNA_pol_sf"/>
</dbReference>
<gene>
    <name evidence="2" type="ORF">LWI29_015124</name>
</gene>
<comment type="caution">
    <text evidence="2">The sequence shown here is derived from an EMBL/GenBank/DDBJ whole genome shotgun (WGS) entry which is preliminary data.</text>
</comment>
<dbReference type="CDD" id="cd09272">
    <property type="entry name" value="RNase_HI_RT_Ty1"/>
    <property type="match status" value="1"/>
</dbReference>
<proteinExistence type="predicted"/>
<protein>
    <recommendedName>
        <fullName evidence="1">Reverse transcriptase Ty1/copia-type domain-containing protein</fullName>
    </recommendedName>
</protein>
<name>A0AA39RD32_ACESA</name>
<dbReference type="Proteomes" id="UP001168877">
    <property type="component" value="Unassembled WGS sequence"/>
</dbReference>
<dbReference type="SUPFAM" id="SSF56672">
    <property type="entry name" value="DNA/RNA polymerases"/>
    <property type="match status" value="1"/>
</dbReference>
<organism evidence="2 3">
    <name type="scientific">Acer saccharum</name>
    <name type="common">Sugar maple</name>
    <dbReference type="NCBI Taxonomy" id="4024"/>
    <lineage>
        <taxon>Eukaryota</taxon>
        <taxon>Viridiplantae</taxon>
        <taxon>Streptophyta</taxon>
        <taxon>Embryophyta</taxon>
        <taxon>Tracheophyta</taxon>
        <taxon>Spermatophyta</taxon>
        <taxon>Magnoliopsida</taxon>
        <taxon>eudicotyledons</taxon>
        <taxon>Gunneridae</taxon>
        <taxon>Pentapetalae</taxon>
        <taxon>rosids</taxon>
        <taxon>malvids</taxon>
        <taxon>Sapindales</taxon>
        <taxon>Sapindaceae</taxon>
        <taxon>Hippocastanoideae</taxon>
        <taxon>Acereae</taxon>
        <taxon>Acer</taxon>
    </lineage>
</organism>
<reference evidence="2" key="1">
    <citation type="journal article" date="2022" name="Plant J.">
        <title>Strategies of tolerance reflected in two North American maple genomes.</title>
        <authorList>
            <person name="McEvoy S.L."/>
            <person name="Sezen U.U."/>
            <person name="Trouern-Trend A."/>
            <person name="McMahon S.M."/>
            <person name="Schaberg P.G."/>
            <person name="Yang J."/>
            <person name="Wegrzyn J.L."/>
            <person name="Swenson N.G."/>
        </authorList>
    </citation>
    <scope>NUCLEOTIDE SEQUENCE</scope>
    <source>
        <strain evidence="2">NS2018</strain>
    </source>
</reference>